<dbReference type="VEuPathDB" id="FungiDB:BCV72DRAFT_308876"/>
<evidence type="ECO:0000256" key="1">
    <source>
        <dbReference type="SAM" id="MobiDB-lite"/>
    </source>
</evidence>
<proteinExistence type="predicted"/>
<feature type="compositionally biased region" description="Pro residues" evidence="1">
    <location>
        <begin position="26"/>
        <end position="38"/>
    </location>
</feature>
<evidence type="ECO:0000313" key="2">
    <source>
        <dbReference type="EMBL" id="ORE19702.1"/>
    </source>
</evidence>
<dbReference type="AlphaFoldDB" id="A0A1X0S5X1"/>
<dbReference type="Proteomes" id="UP000242381">
    <property type="component" value="Unassembled WGS sequence"/>
</dbReference>
<sequence length="692" mass="80264">MAITRKRKTTSEAGPSTTTRQRRVDPPPPLPPLAPPLPSEARTLYYTRKCKLGPLLRPEFTLYKNYFRLISEEFSVLRRDAINFALLIIIRYLNTQQVELQNFEQLNIVVNEIMAATDSQEIAYQNVENIETLHNRLIEISGNTEPIITLVRGTVANILLRIRQWKLDMQNQLPERFERLNPVERQAVQNLRMIANLRELHQLVLQTLPAVQNVLKQNDLTEEARLEQIQILTVTRERIAVAENQLRIMQPIEQQSQNTLNTNEAARECMNIDILIRRLNLMENQHARLFQQSEIITQQIRLVDSNLQTQGLPKITHETFWSHLYRKVALDPNNLNAAIRFSPHILNNFNDFEATRREPGLDTYRYAIPTLDPLHRILSNAYGSTIVQNVTMHLLNTKLWIMRIFKGYFLQQQQQPQQRQQQQRQIRLPIMSLTANGIINHTLFDEIVFEEEEEEEIIEFIRLSYRLLQAASSLPDAPIKLWSLLPQATHSMVHVPLSGIPTLCTLFQRAHQNGHPIPRFIIPNGNFFRLADFDRFYFGHENKIHLWITVFNIGKLDTGVLANPATSHLAYSMKTDGHMISILFGKTSVEFVPQAKNDLIRQKRNTDFTNRTKGLYPLYKEPTVITANDRIIGIDPGVRDILYAIDCDADEPVDKRSTKEHTFAYSKHKGYAYSNRKMPKTMLLVLYLAKPQ</sequence>
<dbReference type="OMA" id="ITHETFW"/>
<gene>
    <name evidence="2" type="ORF">BCV71DRAFT_233878</name>
</gene>
<reference evidence="2 3" key="1">
    <citation type="journal article" date="2016" name="Proc. Natl. Acad. Sci. U.S.A.">
        <title>Lipid metabolic changes in an early divergent fungus govern the establishment of a mutualistic symbiosis with endobacteria.</title>
        <authorList>
            <person name="Lastovetsky O.A."/>
            <person name="Gaspar M.L."/>
            <person name="Mondo S.J."/>
            <person name="LaButti K.M."/>
            <person name="Sandor L."/>
            <person name="Grigoriev I.V."/>
            <person name="Henry S.A."/>
            <person name="Pawlowska T.E."/>
        </authorList>
    </citation>
    <scope>NUCLEOTIDE SEQUENCE [LARGE SCALE GENOMIC DNA]</scope>
    <source>
        <strain evidence="2 3">ATCC 11559</strain>
    </source>
</reference>
<accession>A0A1X0S5X1</accession>
<name>A0A1X0S5X1_RHIZD</name>
<protein>
    <submittedName>
        <fullName evidence="2">Uncharacterized protein</fullName>
    </submittedName>
</protein>
<organism evidence="2 3">
    <name type="scientific">Rhizopus microsporus</name>
    <dbReference type="NCBI Taxonomy" id="58291"/>
    <lineage>
        <taxon>Eukaryota</taxon>
        <taxon>Fungi</taxon>
        <taxon>Fungi incertae sedis</taxon>
        <taxon>Mucoromycota</taxon>
        <taxon>Mucoromycotina</taxon>
        <taxon>Mucoromycetes</taxon>
        <taxon>Mucorales</taxon>
        <taxon>Mucorineae</taxon>
        <taxon>Rhizopodaceae</taxon>
        <taxon>Rhizopus</taxon>
    </lineage>
</organism>
<dbReference type="EMBL" id="KV921306">
    <property type="protein sequence ID" value="ORE19702.1"/>
    <property type="molecule type" value="Genomic_DNA"/>
</dbReference>
<feature type="region of interest" description="Disordered" evidence="1">
    <location>
        <begin position="1"/>
        <end position="38"/>
    </location>
</feature>
<evidence type="ECO:0000313" key="3">
    <source>
        <dbReference type="Proteomes" id="UP000242381"/>
    </source>
</evidence>